<dbReference type="InterPro" id="IPR029063">
    <property type="entry name" value="SAM-dependent_MTases_sf"/>
</dbReference>
<reference evidence="3" key="1">
    <citation type="journal article" date="2014" name="Int. J. Syst. Evol. Microbiol.">
        <title>Complete genome of a new Firmicutes species belonging to the dominant human colonic microbiota ('Ruminococcus bicirculans') reveals two chromosomes and a selective capacity to utilize plant glucans.</title>
        <authorList>
            <consortium name="NISC Comparative Sequencing Program"/>
            <person name="Wegmann U."/>
            <person name="Louis P."/>
            <person name="Goesmann A."/>
            <person name="Henrissat B."/>
            <person name="Duncan S.H."/>
            <person name="Flint H.J."/>
        </authorList>
    </citation>
    <scope>NUCLEOTIDE SEQUENCE</scope>
    <source>
        <strain evidence="3">JCM 17590</strain>
    </source>
</reference>
<keyword evidence="4" id="KW-1185">Reference proteome</keyword>
<evidence type="ECO:0000256" key="1">
    <source>
        <dbReference type="SAM" id="MobiDB-lite"/>
    </source>
</evidence>
<dbReference type="Gene3D" id="6.20.50.110">
    <property type="entry name" value="Methyltransferase, zinc-binding domain"/>
    <property type="match status" value="1"/>
</dbReference>
<dbReference type="RefSeq" id="WP_344791451.1">
    <property type="nucleotide sequence ID" value="NZ_BAABBV010000001.1"/>
</dbReference>
<dbReference type="GO" id="GO:0032259">
    <property type="term" value="P:methylation"/>
    <property type="evidence" value="ECO:0007669"/>
    <property type="project" value="UniProtKB-KW"/>
</dbReference>
<dbReference type="Gene3D" id="3.40.50.720">
    <property type="entry name" value="NAD(P)-binding Rossmann-like Domain"/>
    <property type="match status" value="1"/>
</dbReference>
<evidence type="ECO:0000259" key="2">
    <source>
        <dbReference type="Pfam" id="PF08484"/>
    </source>
</evidence>
<keyword evidence="3" id="KW-0808">Transferase</keyword>
<comment type="caution">
    <text evidence="3">The sequence shown here is derived from an EMBL/GenBank/DDBJ whole genome shotgun (WGS) entry which is preliminary data.</text>
</comment>
<reference evidence="3" key="2">
    <citation type="submission" date="2023-12" db="EMBL/GenBank/DDBJ databases">
        <authorList>
            <person name="Sun Q."/>
            <person name="Inoue M."/>
        </authorList>
    </citation>
    <scope>NUCLEOTIDE SEQUENCE</scope>
    <source>
        <strain evidence="3">JCM 17590</strain>
    </source>
</reference>
<gene>
    <name evidence="3" type="ORF">GCM10022286_18240</name>
</gene>
<dbReference type="SUPFAM" id="SSF53335">
    <property type="entry name" value="S-adenosyl-L-methionine-dependent methyltransferases"/>
    <property type="match status" value="1"/>
</dbReference>
<evidence type="ECO:0000313" key="4">
    <source>
        <dbReference type="Proteomes" id="UP001415169"/>
    </source>
</evidence>
<feature type="region of interest" description="Disordered" evidence="1">
    <location>
        <begin position="28"/>
        <end position="48"/>
    </location>
</feature>
<proteinExistence type="predicted"/>
<dbReference type="Proteomes" id="UP001415169">
    <property type="component" value="Unassembled WGS sequence"/>
</dbReference>
<dbReference type="GO" id="GO:0008168">
    <property type="term" value="F:methyltransferase activity"/>
    <property type="evidence" value="ECO:0007669"/>
    <property type="project" value="UniProtKB-KW"/>
</dbReference>
<keyword evidence="3" id="KW-0489">Methyltransferase</keyword>
<dbReference type="EMBL" id="BAABBV010000001">
    <property type="protein sequence ID" value="GAA4161141.1"/>
    <property type="molecule type" value="Genomic_DNA"/>
</dbReference>
<organism evidence="3 4">
    <name type="scientific">Gryllotalpicola daejeonensis</name>
    <dbReference type="NCBI Taxonomy" id="993087"/>
    <lineage>
        <taxon>Bacteria</taxon>
        <taxon>Bacillati</taxon>
        <taxon>Actinomycetota</taxon>
        <taxon>Actinomycetes</taxon>
        <taxon>Micrococcales</taxon>
        <taxon>Microbacteriaceae</taxon>
        <taxon>Gryllotalpicola</taxon>
    </lineage>
</organism>
<protein>
    <submittedName>
        <fullName evidence="3">Class I SAM-dependent methyltransferase</fullName>
    </submittedName>
</protein>
<dbReference type="Pfam" id="PF08484">
    <property type="entry name" value="Methyltransf_14"/>
    <property type="match status" value="1"/>
</dbReference>
<feature type="domain" description="C-methyltransferase" evidence="2">
    <location>
        <begin position="218"/>
        <end position="371"/>
    </location>
</feature>
<dbReference type="Gene3D" id="3.40.50.150">
    <property type="entry name" value="Vaccinia Virus protein VP39"/>
    <property type="match status" value="1"/>
</dbReference>
<accession>A0ABP7ZK40</accession>
<name>A0ABP7ZK40_9MICO</name>
<sequence length="390" mass="41793">MSTLPQPIDSWRDRWSGEPGGYVVLDLGQQPAADRFPAPTDPEPDPRYPLRMVISTVSGLIQLEDDPTTPEEVLGIEPKAVVEQAEAAVEQAAQAGYLAAGGRVKEYPSPHGGSWTAQLTAHGLVPVQDGEAEVVVDNFGIMHDADQRAAFEERVSHLAPDGVLLLQYHDIAAIVRHGMWNALKHGHFGLYSTPVLVRMLGELGLVALDAWEYPLYKGTVLIAFARKGSRWGDTQGAGVDALIATENAEGITDPDYVATLGEAVTRTVADIDAYLSEAHAKGLTVAGYAAASRTASLLCAADITREKMAAIADGAPGKWGLTMPVNRIPIISPADLVALRPDRVLLFVPDLLDELRRSYPEIEAGGGRWVLLEPEPVEVEPVAQPAESLA</sequence>
<dbReference type="InterPro" id="IPR038576">
    <property type="entry name" value="Methyltransf_Zn-bd_dom_put_sf"/>
</dbReference>
<dbReference type="InterPro" id="IPR013691">
    <property type="entry name" value="MeTrfase_14"/>
</dbReference>
<evidence type="ECO:0000313" key="3">
    <source>
        <dbReference type="EMBL" id="GAA4161141.1"/>
    </source>
</evidence>